<organism evidence="1 2">
    <name type="scientific">Aeribacillus pallidus</name>
    <dbReference type="NCBI Taxonomy" id="33936"/>
    <lineage>
        <taxon>Bacteria</taxon>
        <taxon>Bacillati</taxon>
        <taxon>Bacillota</taxon>
        <taxon>Bacilli</taxon>
        <taxon>Bacillales</taxon>
        <taxon>Bacillaceae</taxon>
        <taxon>Aeribacillus</taxon>
    </lineage>
</organism>
<accession>A0A165Y3M1</accession>
<gene>
    <name evidence="1" type="ORF">AZI98_07255</name>
</gene>
<protein>
    <submittedName>
        <fullName evidence="1">Uncharacterized protein</fullName>
    </submittedName>
</protein>
<dbReference type="STRING" id="33936.AZI98_07255"/>
<evidence type="ECO:0000313" key="1">
    <source>
        <dbReference type="EMBL" id="KZN96694.1"/>
    </source>
</evidence>
<comment type="caution">
    <text evidence="1">The sequence shown here is derived from an EMBL/GenBank/DDBJ whole genome shotgun (WGS) entry which is preliminary data.</text>
</comment>
<proteinExistence type="predicted"/>
<sequence>MNPHEQQYFNLLLGMAVDRFCERIIQRNEGAQKALERLRANPQSEGIWLNEFVDAFFRDALLDNPAGSCLILQALANHRVNDFTNIVDRNTVEEMLQEMAKQTFAALLYRKTEEALEQTLAFGGE</sequence>
<dbReference type="EMBL" id="LWBR01000016">
    <property type="protein sequence ID" value="KZN96694.1"/>
    <property type="molecule type" value="Genomic_DNA"/>
</dbReference>
<dbReference type="OrthoDB" id="4375301at2"/>
<name>A0A165Y3M1_9BACI</name>
<reference evidence="1 2" key="1">
    <citation type="submission" date="2016-04" db="EMBL/GenBank/DDBJ databases">
        <title>Draft genome sequence of Aeribacillus pallidus 8m3 from petroleum reservoir.</title>
        <authorList>
            <person name="Poltaraus A.B."/>
            <person name="Nazina T.N."/>
            <person name="Tourova T.P."/>
            <person name="Malakho S.M."/>
            <person name="Korshunova A.V."/>
            <person name="Sokolova D.S."/>
        </authorList>
    </citation>
    <scope>NUCLEOTIDE SEQUENCE [LARGE SCALE GENOMIC DNA]</scope>
    <source>
        <strain evidence="1 2">8m3</strain>
    </source>
</reference>
<dbReference type="AlphaFoldDB" id="A0A165Y3M1"/>
<evidence type="ECO:0000313" key="2">
    <source>
        <dbReference type="Proteomes" id="UP000076476"/>
    </source>
</evidence>
<dbReference type="Proteomes" id="UP000076476">
    <property type="component" value="Unassembled WGS sequence"/>
</dbReference>
<dbReference type="RefSeq" id="WP_063387614.1">
    <property type="nucleotide sequence ID" value="NZ_LWBR01000016.1"/>
</dbReference>
<keyword evidence="2" id="KW-1185">Reference proteome</keyword>